<dbReference type="OrthoDB" id="5125733at2759"/>
<proteinExistence type="predicted"/>
<protein>
    <recommendedName>
        <fullName evidence="1">Heterokaryon incompatibility domain-containing protein</fullName>
    </recommendedName>
</protein>
<feature type="domain" description="Heterokaryon incompatibility" evidence="1">
    <location>
        <begin position="184"/>
        <end position="342"/>
    </location>
</feature>
<dbReference type="AlphaFoldDB" id="A0A3D8QBH2"/>
<sequence>MTLCKACSAIDARQLLVQACKGPKQDPHPYHQSVLGFRDGALSACELCSMIWADFDMRLMEMTLRNPYQVNGLPITFGARASRDHKFEIRISTNETKTLEFFPEAGSDFTDDEDVLAVLSRHMDPSTGSPLTLGTVSTWLEQCRSSHAQCSLGQSSQLPTRVIDVGSETQMPRLYETGSTDGRWVALSYCWGSDASFMLTAASYQSLKQGIQLDAFPPTLRDAIIATRALDIPYIWIDALCIFQDSAEDWQKEAPQMKAVYSNADLVLAATSSDDVNAGIFTSRSLDFVRLPWIARDADGVPIPNEKGRRIGVRLKQNTNRFDEDQLFRASRWMSRGWTMQEDFLARRLLLFTKHTMTWECLEHAERENGEHITERGGPNRKSTRDFTSRYWKRSVAALGANSGSDHEASLRQDISDWAETTPYEMWHKTVQEYSKRRLTKYEDRLPALSGLAELVHEITGDSYCAGLWKNDLVRGLLWHYDAHRPYARERIYKYTPPLQPGIVLVETDVELTNNGPSWSWVSMEGDRYELFLPSDLPQPGQNRPESRIVDVHVDLARGNDPFGSVLGGELTIETGSSEWGGDFAEEPQSSLQKLALELLEQPQRQRGFSAEYRLRHKEYPGQITAVIVLGFTSQEASAILIETVQQQAVSDFSNIRPVFQRVGRFGIRTPDKFYTTLQVTDYRYQSLLEIESYEQCVQGLAKRTYTIV</sequence>
<evidence type="ECO:0000259" key="1">
    <source>
        <dbReference type="Pfam" id="PF06985"/>
    </source>
</evidence>
<dbReference type="InterPro" id="IPR010730">
    <property type="entry name" value="HET"/>
</dbReference>
<dbReference type="Proteomes" id="UP000256328">
    <property type="component" value="Unassembled WGS sequence"/>
</dbReference>
<keyword evidence="3" id="KW-1185">Reference proteome</keyword>
<dbReference type="Pfam" id="PF06985">
    <property type="entry name" value="HET"/>
    <property type="match status" value="1"/>
</dbReference>
<name>A0A3D8QBH2_9HELO</name>
<evidence type="ECO:0000313" key="3">
    <source>
        <dbReference type="Proteomes" id="UP000256328"/>
    </source>
</evidence>
<dbReference type="EMBL" id="PDLN01000020">
    <property type="protein sequence ID" value="RDW59057.1"/>
    <property type="molecule type" value="Genomic_DNA"/>
</dbReference>
<accession>A0A3D8QBH2</accession>
<organism evidence="2 3">
    <name type="scientific">Coleophoma crateriformis</name>
    <dbReference type="NCBI Taxonomy" id="565419"/>
    <lineage>
        <taxon>Eukaryota</taxon>
        <taxon>Fungi</taxon>
        <taxon>Dikarya</taxon>
        <taxon>Ascomycota</taxon>
        <taxon>Pezizomycotina</taxon>
        <taxon>Leotiomycetes</taxon>
        <taxon>Helotiales</taxon>
        <taxon>Dermateaceae</taxon>
        <taxon>Coleophoma</taxon>
    </lineage>
</organism>
<reference evidence="2 3" key="1">
    <citation type="journal article" date="2018" name="IMA Fungus">
        <title>IMA Genome-F 9: Draft genome sequence of Annulohypoxylon stygium, Aspergillus mulundensis, Berkeleyomyces basicola (syn. Thielaviopsis basicola), Ceratocystis smalleyi, two Cercospora beticola strains, Coleophoma cylindrospora, Fusarium fracticaudum, Phialophora cf. hyalina, and Morchella septimelata.</title>
        <authorList>
            <person name="Wingfield B.D."/>
            <person name="Bills G.F."/>
            <person name="Dong Y."/>
            <person name="Huang W."/>
            <person name="Nel W.J."/>
            <person name="Swalarsk-Parry B.S."/>
            <person name="Vaghefi N."/>
            <person name="Wilken P.M."/>
            <person name="An Z."/>
            <person name="de Beer Z.W."/>
            <person name="De Vos L."/>
            <person name="Chen L."/>
            <person name="Duong T.A."/>
            <person name="Gao Y."/>
            <person name="Hammerbacher A."/>
            <person name="Kikkert J.R."/>
            <person name="Li Y."/>
            <person name="Li H."/>
            <person name="Li K."/>
            <person name="Li Q."/>
            <person name="Liu X."/>
            <person name="Ma X."/>
            <person name="Naidoo K."/>
            <person name="Pethybridge S.J."/>
            <person name="Sun J."/>
            <person name="Steenkamp E.T."/>
            <person name="van der Nest M.A."/>
            <person name="van Wyk S."/>
            <person name="Wingfield M.J."/>
            <person name="Xiong C."/>
            <person name="Yue Q."/>
            <person name="Zhang X."/>
        </authorList>
    </citation>
    <scope>NUCLEOTIDE SEQUENCE [LARGE SCALE GENOMIC DNA]</scope>
    <source>
        <strain evidence="2 3">BP5796</strain>
    </source>
</reference>
<dbReference type="PANTHER" id="PTHR33112">
    <property type="entry name" value="DOMAIN PROTEIN, PUTATIVE-RELATED"/>
    <property type="match status" value="1"/>
</dbReference>
<comment type="caution">
    <text evidence="2">The sequence shown here is derived from an EMBL/GenBank/DDBJ whole genome shotgun (WGS) entry which is preliminary data.</text>
</comment>
<gene>
    <name evidence="2" type="ORF">BP5796_11981</name>
</gene>
<evidence type="ECO:0000313" key="2">
    <source>
        <dbReference type="EMBL" id="RDW59057.1"/>
    </source>
</evidence>
<dbReference type="PANTHER" id="PTHR33112:SF16">
    <property type="entry name" value="HETEROKARYON INCOMPATIBILITY DOMAIN-CONTAINING PROTEIN"/>
    <property type="match status" value="1"/>
</dbReference>